<feature type="compositionally biased region" description="Low complexity" evidence="1">
    <location>
        <begin position="506"/>
        <end position="515"/>
    </location>
</feature>
<feature type="region of interest" description="Disordered" evidence="1">
    <location>
        <begin position="90"/>
        <end position="116"/>
    </location>
</feature>
<dbReference type="Pfam" id="PF03372">
    <property type="entry name" value="Exo_endo_phos"/>
    <property type="match status" value="1"/>
</dbReference>
<dbReference type="CDD" id="cd01650">
    <property type="entry name" value="RT_nLTR_like"/>
    <property type="match status" value="1"/>
</dbReference>
<evidence type="ECO:0000256" key="2">
    <source>
        <dbReference type="SAM" id="Phobius"/>
    </source>
</evidence>
<keyword evidence="2" id="KW-0812">Transmembrane</keyword>
<proteinExistence type="predicted"/>
<dbReference type="InterPro" id="IPR026960">
    <property type="entry name" value="RVT-Znf"/>
</dbReference>
<name>A0A2N9G6M6_FAGSY</name>
<dbReference type="InterPro" id="IPR005135">
    <property type="entry name" value="Endo/exonuclease/phosphatase"/>
</dbReference>
<keyword evidence="2" id="KW-1133">Transmembrane helix</keyword>
<gene>
    <name evidence="4" type="ORF">FSB_LOCUS23104</name>
</gene>
<organism evidence="4">
    <name type="scientific">Fagus sylvatica</name>
    <name type="common">Beechnut</name>
    <dbReference type="NCBI Taxonomy" id="28930"/>
    <lineage>
        <taxon>Eukaryota</taxon>
        <taxon>Viridiplantae</taxon>
        <taxon>Streptophyta</taxon>
        <taxon>Embryophyta</taxon>
        <taxon>Tracheophyta</taxon>
        <taxon>Spermatophyta</taxon>
        <taxon>Magnoliopsida</taxon>
        <taxon>eudicotyledons</taxon>
        <taxon>Gunneridae</taxon>
        <taxon>Pentapetalae</taxon>
        <taxon>rosids</taxon>
        <taxon>fabids</taxon>
        <taxon>Fagales</taxon>
        <taxon>Fagaceae</taxon>
        <taxon>Fagus</taxon>
    </lineage>
</organism>
<feature type="compositionally biased region" description="Polar residues" evidence="1">
    <location>
        <begin position="216"/>
        <end position="229"/>
    </location>
</feature>
<sequence length="1699" mass="192243">MGFETARWCRDMLVEIAALPIDQNAFRSFRERNKVFVIQKQRNGKGRFISVTVLGESKDKGVVIIPEGREGGGWRGFSQEVDGVLQPAGSVLHHQRRQTPAPVDSGLHKNSNTGGESRTFKEAVIHGNEIPKFLHANNGGRVDPQDSSVAVTDSVEIFLKVVVGHGLDNKWEVKWAGVVDKPSPIEIQQGPFPHPVTPGPNLNNKPNFLINTTKPPIVTKPNNSAQASKATVIDKSKGPKPAPRYVWRPREASKKLPEFDGEASGSRSLDRVSMCSEETESLHSESSLVPASQLPPIAEVLQGIGEVAKTWGSSSEWFIDLRDGRRVRLPMDLHNPVADHGDETTQQLVQWVSAHRENFDVGRDDEVSTWGSQELEDGSEISGVGEDTAIIDIGEGGGIDNSLALVSSGAQSEALVVNADCEVEGSGEMVPLLVEPLAIEIPQDMVHESGEEVQAVGREPSEKVLRKLKGVGKVLGSSFEGYEQRVLELLMDIEARHQQKHDGMISSRRPSSSGRKGCRELKGLHDPGKRLRIKHMLKLWRPDIICLQETKLELISNAIVRSLWRCHHVDWMFLGSNGASGGILLMWDKRLVEKIEDVVGIYSVSCKFRNVADQKVWMYSGVYGPNADRERSIMWDELAGIRSWWGVPWCVGGDFNVVRFPSERMGAVGFSPAMYDFSDFISDLGLIDIPLSGGNFTWSNNRDIVSMSRIDRFLYTADWEEGFITIAQKRLVRLTSDHFPIMLECGSIPRGRRPFRFENMWLKAEGFLERVRNWWDSYHFFGNASFVLANKLKALKGDLKKWNEAEFGHVTMKKNMLMADLGELDLEEESRPLSAVEKSKKETTIVELDKLILMEEISWRQKSRALWLQEGDKNSKFFHRLANSHRIANSIAKLSIDGNMSSNQDEIRDHIASFYEHLYTENDYSRPLLDGIQFSALSEEDAMWLERPFDEQCWSVVGSEVVAVCQDFHEHGHFERSLNATFVSLIPKKHGADEIKDFRPISLVGGMYKIIAKMLANRLSGVLGKIISPSQNAFVKGRQILDSVLIANECLDSRLKAVDPGVICKLDLEKAYDHVNWEFLLYLLKRCGFSEKWRRWISFCISTIRFSILVNGSPCGFFQSSRGIRQGDPLSPLLFVLVMEALSRLIDKASGVGLLSGFSVGGEESVPLMISHLLFADDTFIFCEANSDSLTYLRVILTCFEASSGLRVNLGKSELVQVGEVPHLEALADILGCKTATFPMKYLGLPLGAHFKAQSIWDPIVEKLDRRLAGWKRMYLSKGGRLTLIKSTLSNLPTYYLSLFPIPVSVAQRIEKIQRNFLWGNSAEVVKFHLVRWDHICTPYSNGGLNIRNLRRFNEALLGKWLWRFGVEREALWRQVVMIKYGSLEGGWCSKLPTGPYGVGLWKFIRSGWDKFSRMLKFEVGDGSRIRFWDDVWCMDGSLRDAYPELFRIARDKEACVADNFQRLGDSIHWEVTFSRLAQDWEVESFLSFLELLYAVTINGNGEDKVCWQPSKSHIFQVSSYYAILTGKGEGCFPWQSIWKAKVPPRVAFFSWTAALGRILTADNLRRRRVILVSWCCMCKADGETVNHLLLHCRYAKEIWDMVFAMFGVLWVMPGGVGELFACWQGKMGKHPKHLIWRAIPHCLMWCLWRERNLRIFEGCEQHVDELKLLFLRTLFEWVTSTRLYPCSTLLDFIDSCSF</sequence>
<dbReference type="Gene3D" id="3.60.10.10">
    <property type="entry name" value="Endonuclease/exonuclease/phosphatase"/>
    <property type="match status" value="1"/>
</dbReference>
<dbReference type="EMBL" id="OIVN01001551">
    <property type="protein sequence ID" value="SPC95222.1"/>
    <property type="molecule type" value="Genomic_DNA"/>
</dbReference>
<dbReference type="SUPFAM" id="SSF56672">
    <property type="entry name" value="DNA/RNA polymerases"/>
    <property type="match status" value="1"/>
</dbReference>
<dbReference type="InterPro" id="IPR036691">
    <property type="entry name" value="Endo/exonu/phosph_ase_sf"/>
</dbReference>
<reference evidence="4" key="1">
    <citation type="submission" date="2018-02" db="EMBL/GenBank/DDBJ databases">
        <authorList>
            <person name="Cohen D.B."/>
            <person name="Kent A.D."/>
        </authorList>
    </citation>
    <scope>NUCLEOTIDE SEQUENCE</scope>
</reference>
<dbReference type="Pfam" id="PF00078">
    <property type="entry name" value="RVT_1"/>
    <property type="match status" value="1"/>
</dbReference>
<dbReference type="InterPro" id="IPR020847">
    <property type="entry name" value="AP_endonuclease_F1_BS"/>
</dbReference>
<dbReference type="InterPro" id="IPR043502">
    <property type="entry name" value="DNA/RNA_pol_sf"/>
</dbReference>
<dbReference type="PROSITE" id="PS50878">
    <property type="entry name" value="RT_POL"/>
    <property type="match status" value="1"/>
</dbReference>
<accession>A0A2N9G6M6</accession>
<feature type="compositionally biased region" description="Basic and acidic residues" evidence="1">
    <location>
        <begin position="248"/>
        <end position="258"/>
    </location>
</feature>
<feature type="region of interest" description="Disordered" evidence="1">
    <location>
        <begin position="216"/>
        <end position="271"/>
    </location>
</feature>
<dbReference type="Pfam" id="PF13966">
    <property type="entry name" value="zf-RVT"/>
    <property type="match status" value="1"/>
</dbReference>
<keyword evidence="2" id="KW-0472">Membrane</keyword>
<evidence type="ECO:0000259" key="3">
    <source>
        <dbReference type="PROSITE" id="PS50878"/>
    </source>
</evidence>
<dbReference type="GO" id="GO:0006281">
    <property type="term" value="P:DNA repair"/>
    <property type="evidence" value="ECO:0007669"/>
    <property type="project" value="InterPro"/>
</dbReference>
<protein>
    <recommendedName>
        <fullName evidence="3">Reverse transcriptase domain-containing protein</fullName>
    </recommendedName>
</protein>
<feature type="domain" description="Reverse transcriptase" evidence="3">
    <location>
        <begin position="967"/>
        <end position="1247"/>
    </location>
</feature>
<dbReference type="PANTHER" id="PTHR33116:SF78">
    <property type="entry name" value="OS12G0587133 PROTEIN"/>
    <property type="match status" value="1"/>
</dbReference>
<dbReference type="GO" id="GO:0004519">
    <property type="term" value="F:endonuclease activity"/>
    <property type="evidence" value="ECO:0007669"/>
    <property type="project" value="InterPro"/>
</dbReference>
<evidence type="ECO:0000313" key="4">
    <source>
        <dbReference type="EMBL" id="SPC95222.1"/>
    </source>
</evidence>
<dbReference type="SUPFAM" id="SSF56219">
    <property type="entry name" value="DNase I-like"/>
    <property type="match status" value="1"/>
</dbReference>
<feature type="transmembrane region" description="Helical" evidence="2">
    <location>
        <begin position="1602"/>
        <end position="1624"/>
    </location>
</feature>
<evidence type="ECO:0000256" key="1">
    <source>
        <dbReference type="SAM" id="MobiDB-lite"/>
    </source>
</evidence>
<feature type="region of interest" description="Disordered" evidence="1">
    <location>
        <begin position="500"/>
        <end position="520"/>
    </location>
</feature>
<dbReference type="GO" id="GO:0003677">
    <property type="term" value="F:DNA binding"/>
    <property type="evidence" value="ECO:0007669"/>
    <property type="project" value="InterPro"/>
</dbReference>
<dbReference type="InterPro" id="IPR000477">
    <property type="entry name" value="RT_dom"/>
</dbReference>
<dbReference type="PROSITE" id="PS00726">
    <property type="entry name" value="AP_NUCLEASE_F1_1"/>
    <property type="match status" value="1"/>
</dbReference>
<dbReference type="PANTHER" id="PTHR33116">
    <property type="entry name" value="REVERSE TRANSCRIPTASE ZINC-BINDING DOMAIN-CONTAINING PROTEIN-RELATED-RELATED"/>
    <property type="match status" value="1"/>
</dbReference>